<proteinExistence type="predicted"/>
<dbReference type="InterPro" id="IPR028994">
    <property type="entry name" value="Integrin_alpha_N"/>
</dbReference>
<evidence type="ECO:0008006" key="6">
    <source>
        <dbReference type="Google" id="ProtNLM"/>
    </source>
</evidence>
<dbReference type="STRING" id="690850.Desaf_2299"/>
<organism evidence="4 5">
    <name type="scientific">Desulfocurvibacter africanus subsp. africanus str. Walvis Bay</name>
    <dbReference type="NCBI Taxonomy" id="690850"/>
    <lineage>
        <taxon>Bacteria</taxon>
        <taxon>Pseudomonadati</taxon>
        <taxon>Thermodesulfobacteriota</taxon>
        <taxon>Desulfovibrionia</taxon>
        <taxon>Desulfovibrionales</taxon>
        <taxon>Desulfovibrionaceae</taxon>
        <taxon>Desulfocurvibacter</taxon>
    </lineage>
</organism>
<dbReference type="Proteomes" id="UP000007844">
    <property type="component" value="Chromosome"/>
</dbReference>
<feature type="chain" id="PRO_5003303244" description="FG-GAP repeat protein" evidence="3">
    <location>
        <begin position="23"/>
        <end position="529"/>
    </location>
</feature>
<dbReference type="HOGENOM" id="CLU_034452_0_0_7"/>
<evidence type="ECO:0000313" key="4">
    <source>
        <dbReference type="EMBL" id="EGJ50625.1"/>
    </source>
</evidence>
<evidence type="ECO:0000256" key="3">
    <source>
        <dbReference type="SAM" id="SignalP"/>
    </source>
</evidence>
<dbReference type="InterPro" id="IPR013517">
    <property type="entry name" value="FG-GAP"/>
</dbReference>
<dbReference type="SUPFAM" id="SSF69318">
    <property type="entry name" value="Integrin alpha N-terminal domain"/>
    <property type="match status" value="1"/>
</dbReference>
<keyword evidence="1 3" id="KW-0732">Signal</keyword>
<dbReference type="KEGG" id="daf:Desaf_2299"/>
<dbReference type="AlphaFoldDB" id="F3YXC7"/>
<accession>F3YXC7</accession>
<name>F3YXC7_DESAF</name>
<gene>
    <name evidence="4" type="ORF">Desaf_2299</name>
</gene>
<dbReference type="EMBL" id="CP003221">
    <property type="protein sequence ID" value="EGJ50625.1"/>
    <property type="molecule type" value="Genomic_DNA"/>
</dbReference>
<dbReference type="eggNOG" id="COG5616">
    <property type="taxonomic scope" value="Bacteria"/>
</dbReference>
<evidence type="ECO:0000313" key="5">
    <source>
        <dbReference type="Proteomes" id="UP000007844"/>
    </source>
</evidence>
<keyword evidence="5" id="KW-1185">Reference proteome</keyword>
<feature type="signal peptide" evidence="3">
    <location>
        <begin position="1"/>
        <end position="22"/>
    </location>
</feature>
<reference evidence="4 5" key="1">
    <citation type="journal article" date="2011" name="J. Bacteriol.">
        <title>Genome sequence of the mercury-methylating and pleomorphic Desulfovibrio africanus Strain Walvis Bay.</title>
        <authorList>
            <person name="Brown S.D."/>
            <person name="Wall J.D."/>
            <person name="Kucken A.M."/>
            <person name="Gilmour C.C."/>
            <person name="Podar M."/>
            <person name="Brandt C.C."/>
            <person name="Teshima H."/>
            <person name="Detter J.C."/>
            <person name="Han C.S."/>
            <person name="Land M.L."/>
            <person name="Lucas S."/>
            <person name="Han J."/>
            <person name="Pennacchio L."/>
            <person name="Nolan M."/>
            <person name="Pitluck S."/>
            <person name="Woyke T."/>
            <person name="Goodwin L."/>
            <person name="Palumbo A.V."/>
            <person name="Elias D.A."/>
        </authorList>
    </citation>
    <scope>NUCLEOTIDE SEQUENCE [LARGE SCALE GENOMIC DNA]</scope>
    <source>
        <strain evidence="4 5">Walvis Bay</strain>
    </source>
</reference>
<dbReference type="Pfam" id="PF13517">
    <property type="entry name" value="FG-GAP_3"/>
    <property type="match status" value="1"/>
</dbReference>
<feature type="region of interest" description="Disordered" evidence="2">
    <location>
        <begin position="152"/>
        <end position="176"/>
    </location>
</feature>
<protein>
    <recommendedName>
        <fullName evidence="6">FG-GAP repeat protein</fullName>
    </recommendedName>
</protein>
<evidence type="ECO:0000256" key="1">
    <source>
        <dbReference type="ARBA" id="ARBA00022729"/>
    </source>
</evidence>
<evidence type="ECO:0000256" key="2">
    <source>
        <dbReference type="SAM" id="MobiDB-lite"/>
    </source>
</evidence>
<dbReference type="RefSeq" id="WP_014260334.1">
    <property type="nucleotide sequence ID" value="NC_016629.1"/>
</dbReference>
<sequence length="529" mass="58286" precursor="true">MHLRLLAIMTLALLIFPANLSAQQPQHFAVAIFGVHGPDKYAYLGPGIQSMLVSRLTWAGKLEPMDSAKLKRSLPVAVASADQAEQALKSLDIDYLVWGSTTILGDNASLDVNVAGKDGRTLTKQGSMPLSELIPGLEAMAREINSSLFERPAEATAQSEGKTAASPIAGGQSAQDKANPLFQYESTSDQGGVWRSRSYPFTAEFMDVGDVDGDGRKEVVLAEQSRAHLLRIEEGELKPVVSFALPKRSLMLAMNLFDIDGDGKEELVFSGWRDERPLSFVVGWRDGKLVIVRDNIKLHLNVMRFPPLYRKVLVCQDQGTNDLFDRAGVRQVGLEGPEPRVGVKLLTPTKGNLFNMAYLPMGADYKIAVIDDDEHLRTFNSTGSLQSKGEEEYNGTSVSLEFDKMAVPGMGRTQERNREQWFYFIPMPMATVDSDGNGEHELLVNLNISVAAQLFERYRAFSQGEIHALRWDGVGMTTLWKTPRIKGTVMAYRMADAHNNGKQNLCVLVTTTPGLGSARSLLIIYDMAN</sequence>